<name>A0A7I7UM31_MYCPV</name>
<dbReference type="SUPFAM" id="SSF48600">
    <property type="entry name" value="Chorismate mutase II"/>
    <property type="match status" value="1"/>
</dbReference>
<organism evidence="8 9">
    <name type="scientific">Mycolicibacterium pulveris</name>
    <name type="common">Mycobacterium pulveris</name>
    <dbReference type="NCBI Taxonomy" id="36813"/>
    <lineage>
        <taxon>Bacteria</taxon>
        <taxon>Bacillati</taxon>
        <taxon>Actinomycetota</taxon>
        <taxon>Actinomycetes</taxon>
        <taxon>Mycobacteriales</taxon>
        <taxon>Mycobacteriaceae</taxon>
        <taxon>Mycolicibacterium</taxon>
    </lineage>
</organism>
<feature type="signal peptide" evidence="6">
    <location>
        <begin position="1"/>
        <end position="25"/>
    </location>
</feature>
<reference evidence="8 9" key="1">
    <citation type="journal article" date="2019" name="Emerg. Microbes Infect.">
        <title>Comprehensive subspecies identification of 175 nontuberculous mycobacteria species based on 7547 genomic profiles.</title>
        <authorList>
            <person name="Matsumoto Y."/>
            <person name="Kinjo T."/>
            <person name="Motooka D."/>
            <person name="Nabeya D."/>
            <person name="Jung N."/>
            <person name="Uechi K."/>
            <person name="Horii T."/>
            <person name="Iida T."/>
            <person name="Fujita J."/>
            <person name="Nakamura S."/>
        </authorList>
    </citation>
    <scope>NUCLEOTIDE SEQUENCE [LARGE SCALE GENOMIC DNA]</scope>
    <source>
        <strain evidence="8 9">JCM 6370</strain>
    </source>
</reference>
<dbReference type="Proteomes" id="UP000467252">
    <property type="component" value="Chromosome"/>
</dbReference>
<dbReference type="InterPro" id="IPR008240">
    <property type="entry name" value="Chorismate_mutase_periplasmic"/>
</dbReference>
<comment type="function">
    <text evidence="5">Catalyzes the Claisen rearrangement of chorismate to prephenate.</text>
</comment>
<dbReference type="PANTHER" id="PTHR38041:SF2">
    <property type="entry name" value="SECRETED CHORISMATE MUTASE"/>
    <property type="match status" value="1"/>
</dbReference>
<dbReference type="PIRSF" id="PIRSF026640">
    <property type="entry name" value="Peripl_chor_mut"/>
    <property type="match status" value="1"/>
</dbReference>
<evidence type="ECO:0000259" key="7">
    <source>
        <dbReference type="PROSITE" id="PS51168"/>
    </source>
</evidence>
<dbReference type="UniPathway" id="UPA00120">
    <property type="reaction ID" value="UER00203"/>
</dbReference>
<dbReference type="EC" id="5.4.99.5" evidence="2 5"/>
<dbReference type="InterPro" id="IPR002701">
    <property type="entry name" value="CM_II_prokaryot"/>
</dbReference>
<dbReference type="NCBIfam" id="NF006741">
    <property type="entry name" value="PRK09269.1"/>
    <property type="match status" value="1"/>
</dbReference>
<dbReference type="Pfam" id="PF01817">
    <property type="entry name" value="CM_2"/>
    <property type="match status" value="1"/>
</dbReference>
<keyword evidence="3 6" id="KW-0732">Signal</keyword>
<dbReference type="Gene3D" id="1.20.59.10">
    <property type="entry name" value="Chorismate mutase"/>
    <property type="match status" value="1"/>
</dbReference>
<dbReference type="GO" id="GO:0046417">
    <property type="term" value="P:chorismate metabolic process"/>
    <property type="evidence" value="ECO:0007669"/>
    <property type="project" value="InterPro"/>
</dbReference>
<evidence type="ECO:0000256" key="3">
    <source>
        <dbReference type="ARBA" id="ARBA00022729"/>
    </source>
</evidence>
<dbReference type="SMART" id="SM00830">
    <property type="entry name" value="CM_2"/>
    <property type="match status" value="1"/>
</dbReference>
<dbReference type="NCBIfam" id="TIGR01806">
    <property type="entry name" value="CM_mono2"/>
    <property type="match status" value="1"/>
</dbReference>
<comment type="pathway">
    <text evidence="1 5">Metabolic intermediate biosynthesis; prephenate biosynthesis; prephenate from chorismate: step 1/1.</text>
</comment>
<dbReference type="GO" id="GO:0009697">
    <property type="term" value="P:salicylic acid biosynthetic process"/>
    <property type="evidence" value="ECO:0007669"/>
    <property type="project" value="TreeGrafter"/>
</dbReference>
<dbReference type="EMBL" id="AP022599">
    <property type="protein sequence ID" value="BBY82050.1"/>
    <property type="molecule type" value="Genomic_DNA"/>
</dbReference>
<proteinExistence type="predicted"/>
<dbReference type="InterPro" id="IPR036979">
    <property type="entry name" value="CM_dom_sf"/>
</dbReference>
<feature type="chain" id="PRO_5029736362" description="Chorismate mutase" evidence="6">
    <location>
        <begin position="26"/>
        <end position="188"/>
    </location>
</feature>
<gene>
    <name evidence="8" type="ORF">MPUL_32080</name>
</gene>
<dbReference type="GO" id="GO:0004106">
    <property type="term" value="F:chorismate mutase activity"/>
    <property type="evidence" value="ECO:0007669"/>
    <property type="project" value="UniProtKB-EC"/>
</dbReference>
<accession>A0A7I7UM31</accession>
<dbReference type="InterPro" id="IPR051331">
    <property type="entry name" value="Chorismate_mutase-related"/>
</dbReference>
<keyword evidence="9" id="KW-1185">Reference proteome</keyword>
<dbReference type="InterPro" id="IPR036263">
    <property type="entry name" value="Chorismate_II_sf"/>
</dbReference>
<dbReference type="RefSeq" id="WP_163901852.1">
    <property type="nucleotide sequence ID" value="NZ_AP022599.1"/>
</dbReference>
<evidence type="ECO:0000313" key="9">
    <source>
        <dbReference type="Proteomes" id="UP000467252"/>
    </source>
</evidence>
<evidence type="ECO:0000313" key="8">
    <source>
        <dbReference type="EMBL" id="BBY82050.1"/>
    </source>
</evidence>
<protein>
    <recommendedName>
        <fullName evidence="2 5">Chorismate mutase</fullName>
        <ecNumber evidence="2 5">5.4.99.5</ecNumber>
    </recommendedName>
</protein>
<evidence type="ECO:0000256" key="5">
    <source>
        <dbReference type="PIRNR" id="PIRNR026640"/>
    </source>
</evidence>
<dbReference type="PROSITE" id="PS51168">
    <property type="entry name" value="CHORISMATE_MUT_2"/>
    <property type="match status" value="1"/>
</dbReference>
<evidence type="ECO:0000256" key="2">
    <source>
        <dbReference type="ARBA" id="ARBA00012404"/>
    </source>
</evidence>
<keyword evidence="4 5" id="KW-0413">Isomerase</keyword>
<evidence type="ECO:0000256" key="1">
    <source>
        <dbReference type="ARBA" id="ARBA00004817"/>
    </source>
</evidence>
<sequence>MVLQRMAAFLLATAAVWVSQAAAQADPVSPLYRLVDTAAQRLATAEPVAAAKWLHGGPITDPSRAGAVLDAVAADAAARGIDQRYVRTIFADQIDATEGIQYTRFGQWKLEPASAPTVAPDLSQSRTQIDGFNRTMVEEIAQQWNWLHSPGCAATLTDATDAVAAARTLDPLYRHALSAATRSYCWAG</sequence>
<evidence type="ECO:0000256" key="4">
    <source>
        <dbReference type="ARBA" id="ARBA00023235"/>
    </source>
</evidence>
<feature type="domain" description="Chorismate mutase" evidence="7">
    <location>
        <begin position="12"/>
        <end position="105"/>
    </location>
</feature>
<dbReference type="AlphaFoldDB" id="A0A7I7UM31"/>
<dbReference type="PANTHER" id="PTHR38041">
    <property type="entry name" value="CHORISMATE MUTASE"/>
    <property type="match status" value="1"/>
</dbReference>
<comment type="catalytic activity">
    <reaction evidence="5">
        <text>chorismate = prephenate</text>
        <dbReference type="Rhea" id="RHEA:13897"/>
        <dbReference type="ChEBI" id="CHEBI:29748"/>
        <dbReference type="ChEBI" id="CHEBI:29934"/>
        <dbReference type="EC" id="5.4.99.5"/>
    </reaction>
</comment>
<evidence type="ECO:0000256" key="6">
    <source>
        <dbReference type="SAM" id="SignalP"/>
    </source>
</evidence>